<dbReference type="OrthoDB" id="7861242at2"/>
<evidence type="ECO:0000256" key="1">
    <source>
        <dbReference type="ARBA" id="ARBA00009981"/>
    </source>
</evidence>
<proteinExistence type="inferred from homology"/>
<reference evidence="2 3" key="1">
    <citation type="submission" date="2019-07" db="EMBL/GenBank/DDBJ databases">
        <title>Full genome sequence of Sphingomonas sp. 4R-6-7(HKS19).</title>
        <authorList>
            <person name="Im W.-T."/>
        </authorList>
    </citation>
    <scope>NUCLEOTIDE SEQUENCE [LARGE SCALE GENOMIC DNA]</scope>
    <source>
        <strain evidence="2 3">HKS19</strain>
    </source>
</reference>
<evidence type="ECO:0000313" key="2">
    <source>
        <dbReference type="EMBL" id="QDZ07240.1"/>
    </source>
</evidence>
<dbReference type="RefSeq" id="WP_146570476.1">
    <property type="nucleotide sequence ID" value="NZ_CP042306.1"/>
</dbReference>
<evidence type="ECO:0000313" key="3">
    <source>
        <dbReference type="Proteomes" id="UP000315673"/>
    </source>
</evidence>
<dbReference type="InterPro" id="IPR036165">
    <property type="entry name" value="YefM-like_sf"/>
</dbReference>
<evidence type="ECO:0008006" key="4">
    <source>
        <dbReference type="Google" id="ProtNLM"/>
    </source>
</evidence>
<gene>
    <name evidence="2" type="ORF">FPZ24_06900</name>
</gene>
<protein>
    <recommendedName>
        <fullName evidence="4">Type II toxin-antitoxin system prevent-host-death family antitoxin</fullName>
    </recommendedName>
</protein>
<name>A0A5B8LJD6_9SPHN</name>
<organism evidence="2 3">
    <name type="scientific">Sphingomonas panacisoli</name>
    <dbReference type="NCBI Taxonomy" id="1813879"/>
    <lineage>
        <taxon>Bacteria</taxon>
        <taxon>Pseudomonadati</taxon>
        <taxon>Pseudomonadota</taxon>
        <taxon>Alphaproteobacteria</taxon>
        <taxon>Sphingomonadales</taxon>
        <taxon>Sphingomonadaceae</taxon>
        <taxon>Sphingomonas</taxon>
    </lineage>
</organism>
<dbReference type="EMBL" id="CP042306">
    <property type="protein sequence ID" value="QDZ07240.1"/>
    <property type="molecule type" value="Genomic_DNA"/>
</dbReference>
<sequence length="180" mass="19466">MDEHPAPTGRDDVTTASDLVRRFRMWSDRAESQPVYISHRGRPRLVLASVEMIETLYRPRDSDGDDRASLDETFVLSRGAAVARIDRYGFLDGPHTALAALTGIGVSMLSSLRFVTLFSIQSRSAVTDLIAAVSEDGEPRSATAGLLTEAGDPRQVTVALAPRRRTTGIDGVVALILATN</sequence>
<comment type="similarity">
    <text evidence="1">Belongs to the phD/YefM antitoxin family.</text>
</comment>
<dbReference type="KEGG" id="spai:FPZ24_06900"/>
<dbReference type="Proteomes" id="UP000315673">
    <property type="component" value="Chromosome"/>
</dbReference>
<accession>A0A5B8LJD6</accession>
<dbReference type="SUPFAM" id="SSF143120">
    <property type="entry name" value="YefM-like"/>
    <property type="match status" value="1"/>
</dbReference>
<keyword evidence="3" id="KW-1185">Reference proteome</keyword>
<dbReference type="AlphaFoldDB" id="A0A5B8LJD6"/>